<sequence length="220" mass="25787">MEKKQKGRPPKGERTAKREHFSVWVSKEEKELINQKIERSGLSASQFFLTQVLDVPLKRPQIKTLPDKTAELYKVLRMLSGQFAVAVLRASQADMLSKQWQESSQNISLISKLLMQWVYEDFEVRSFRQILIEIRDWTGQLYIYLEKMLPSGEGKTAALETTSRLFHKSRELLEKYEAHYLKQEVPSDLAIWQDDKPDPRIPVHGVIRETMEQLLKQRKS</sequence>
<reference evidence="2" key="1">
    <citation type="submission" date="2023-07" db="EMBL/GenBank/DDBJ databases">
        <title>Dyadobacter sp. nov 'subterranea' isolated from contaminted grondwater.</title>
        <authorList>
            <person name="Szabo I."/>
            <person name="Al-Omari J."/>
            <person name="Szerdahelyi S.G."/>
            <person name="Rado J."/>
        </authorList>
    </citation>
    <scope>NUCLEOTIDE SEQUENCE [LARGE SCALE GENOMIC DNA]</scope>
    <source>
        <strain evidence="2">UP-52</strain>
    </source>
</reference>
<protein>
    <submittedName>
        <fullName evidence="1">Uncharacterized protein</fullName>
    </submittedName>
</protein>
<keyword evidence="2" id="KW-1185">Reference proteome</keyword>
<dbReference type="Pfam" id="PF21983">
    <property type="entry name" value="NikA-like"/>
    <property type="match status" value="1"/>
</dbReference>
<name>A0ABR9WJ30_9BACT</name>
<evidence type="ECO:0000313" key="1">
    <source>
        <dbReference type="EMBL" id="MBE9465506.1"/>
    </source>
</evidence>
<comment type="caution">
    <text evidence="1">The sequence shown here is derived from an EMBL/GenBank/DDBJ whole genome shotgun (WGS) entry which is preliminary data.</text>
</comment>
<dbReference type="Proteomes" id="UP000634134">
    <property type="component" value="Unassembled WGS sequence"/>
</dbReference>
<proteinExistence type="predicted"/>
<evidence type="ECO:0000313" key="2">
    <source>
        <dbReference type="Proteomes" id="UP000634134"/>
    </source>
</evidence>
<dbReference type="EMBL" id="JACYGY010000002">
    <property type="protein sequence ID" value="MBE9465506.1"/>
    <property type="molecule type" value="Genomic_DNA"/>
</dbReference>
<accession>A0ABR9WJ30</accession>
<organism evidence="1 2">
    <name type="scientific">Dyadobacter subterraneus</name>
    <dbReference type="NCBI Taxonomy" id="2773304"/>
    <lineage>
        <taxon>Bacteria</taxon>
        <taxon>Pseudomonadati</taxon>
        <taxon>Bacteroidota</taxon>
        <taxon>Cytophagia</taxon>
        <taxon>Cytophagales</taxon>
        <taxon>Spirosomataceae</taxon>
        <taxon>Dyadobacter</taxon>
    </lineage>
</organism>
<dbReference type="InterPro" id="IPR053842">
    <property type="entry name" value="NikA-like"/>
</dbReference>
<dbReference type="RefSeq" id="WP_194123811.1">
    <property type="nucleotide sequence ID" value="NZ_JACYGY010000002.1"/>
</dbReference>
<gene>
    <name evidence="1" type="ORF">IEE83_26790</name>
</gene>